<dbReference type="Proteomes" id="UP000216021">
    <property type="component" value="Unassembled WGS sequence"/>
</dbReference>
<evidence type="ECO:0000313" key="2">
    <source>
        <dbReference type="Proteomes" id="UP000216021"/>
    </source>
</evidence>
<dbReference type="OrthoDB" id="7061679at2"/>
<organism evidence="1 2">
    <name type="scientific">Serratia oryzae</name>
    <dbReference type="NCBI Taxonomy" id="2034155"/>
    <lineage>
        <taxon>Bacteria</taxon>
        <taxon>Pseudomonadati</taxon>
        <taxon>Pseudomonadota</taxon>
        <taxon>Gammaproteobacteria</taxon>
        <taxon>Enterobacterales</taxon>
        <taxon>Yersiniaceae</taxon>
        <taxon>Serratia</taxon>
    </lineage>
</organism>
<name>A0A1S8CE17_9GAMM</name>
<proteinExistence type="predicted"/>
<dbReference type="RefSeq" id="WP_076944257.1">
    <property type="nucleotide sequence ID" value="NZ_MOXD01000020.1"/>
</dbReference>
<dbReference type="EMBL" id="MOXD01000020">
    <property type="protein sequence ID" value="OMQ19557.1"/>
    <property type="molecule type" value="Genomic_DNA"/>
</dbReference>
<protein>
    <submittedName>
        <fullName evidence="1">Uncharacterized protein</fullName>
    </submittedName>
</protein>
<dbReference type="AlphaFoldDB" id="A0A1S8CE17"/>
<gene>
    <name evidence="1" type="ORF">BMI79_21235</name>
</gene>
<comment type="caution">
    <text evidence="1">The sequence shown here is derived from an EMBL/GenBank/DDBJ whole genome shotgun (WGS) entry which is preliminary data.</text>
</comment>
<accession>A0A1S8CE17</accession>
<evidence type="ECO:0000313" key="1">
    <source>
        <dbReference type="EMBL" id="OMQ19557.1"/>
    </source>
</evidence>
<reference evidence="1 2" key="1">
    <citation type="submission" date="2016-11" db="EMBL/GenBank/DDBJ databases">
        <title>Rahnella oryzae sp. nov., isolated from rice root.</title>
        <authorList>
            <person name="Zhang X.-X."/>
            <person name="Zhang J."/>
        </authorList>
    </citation>
    <scope>NUCLEOTIDE SEQUENCE [LARGE SCALE GENOMIC DNA]</scope>
    <source>
        <strain evidence="1 2">J11-6</strain>
    </source>
</reference>
<keyword evidence="2" id="KW-1185">Reference proteome</keyword>
<sequence length="342" mass="39493">MIKSKNEIIEGLGLDTLNINEHEDNNFEVYKYFEGEFEKLISTNAELYGIEPVIFYIDNSTTCNAFATKRNGYNIMGITKGYPILIGNKFKKDFFDSLIFAAFLNNESVSDGFASLYKNENFSFSKFMLDCSIHFTFHHEFRHLLQFNVIKDKTDNHLTENCFERPFDLKKHILEYDADKSAANKVVLYAASILRKFGFRTDGEFLALIYCALGSLFITRVLFNYGLVGQWQEPLKPNPMEFYTKKNWHPHPAIRALNLLDSFNVFISDGYPHLKIESQKLITNSMGITKLYLDKLLPNVDTAGLIFGDMFSEIEKSNEYNNYLHNEALSDPIIQQLIDKSL</sequence>